<name>A0A2Z2P207_9GAMM</name>
<feature type="transmembrane region" description="Helical" evidence="6">
    <location>
        <begin position="370"/>
        <end position="391"/>
    </location>
</feature>
<feature type="transmembrane region" description="Helical" evidence="6">
    <location>
        <begin position="339"/>
        <end position="358"/>
    </location>
</feature>
<feature type="transmembrane region" description="Helical" evidence="6">
    <location>
        <begin position="185"/>
        <end position="204"/>
    </location>
</feature>
<comment type="subcellular location">
    <subcellularLocation>
        <location evidence="1">Cell membrane</location>
        <topology evidence="1">Multi-pass membrane protein</topology>
    </subcellularLocation>
</comment>
<dbReference type="PANTHER" id="PTHR30250:SF11">
    <property type="entry name" value="O-ANTIGEN TRANSPORTER-RELATED"/>
    <property type="match status" value="1"/>
</dbReference>
<evidence type="ECO:0000256" key="1">
    <source>
        <dbReference type="ARBA" id="ARBA00004651"/>
    </source>
</evidence>
<evidence type="ECO:0000256" key="6">
    <source>
        <dbReference type="SAM" id="Phobius"/>
    </source>
</evidence>
<dbReference type="KEGG" id="gai:IMCC3135_22335"/>
<feature type="transmembrane region" description="Helical" evidence="6">
    <location>
        <begin position="120"/>
        <end position="141"/>
    </location>
</feature>
<feature type="transmembrane region" description="Helical" evidence="6">
    <location>
        <begin position="397"/>
        <end position="416"/>
    </location>
</feature>
<feature type="transmembrane region" description="Helical" evidence="6">
    <location>
        <begin position="153"/>
        <end position="173"/>
    </location>
</feature>
<evidence type="ECO:0000256" key="5">
    <source>
        <dbReference type="ARBA" id="ARBA00023136"/>
    </source>
</evidence>
<evidence type="ECO:0000256" key="2">
    <source>
        <dbReference type="ARBA" id="ARBA00022475"/>
    </source>
</evidence>
<dbReference type="EMBL" id="CP018632">
    <property type="protein sequence ID" value="ASJ74537.1"/>
    <property type="molecule type" value="Genomic_DNA"/>
</dbReference>
<keyword evidence="3 6" id="KW-0812">Transmembrane</keyword>
<dbReference type="Proteomes" id="UP000250079">
    <property type="component" value="Chromosome"/>
</dbReference>
<gene>
    <name evidence="7" type="ORF">IMCC3135_22335</name>
</gene>
<feature type="transmembrane region" description="Helical" evidence="6">
    <location>
        <begin position="52"/>
        <end position="70"/>
    </location>
</feature>
<dbReference type="PANTHER" id="PTHR30250">
    <property type="entry name" value="PST FAMILY PREDICTED COLANIC ACID TRANSPORTER"/>
    <property type="match status" value="1"/>
</dbReference>
<evidence type="ECO:0000313" key="8">
    <source>
        <dbReference type="Proteomes" id="UP000250079"/>
    </source>
</evidence>
<evidence type="ECO:0000256" key="4">
    <source>
        <dbReference type="ARBA" id="ARBA00022989"/>
    </source>
</evidence>
<sequence length="427" mass="47434">MNTHQLRWLSSKLAKRNNKWYAALEQSGLSGSNFLFSLLIIKVAGVADLGVYSFWFVVCQFMAMLTMGLATRQMVLQLSSETFVRQIHGFWATCQIVMGLQVAQAVLFAALVWMHPPTGSAIALWVALVLYSASLNFAELYRQYYYLQSRHRHSLWFSGLSLTLGVVGFLLIIVSEVNHSPEISAFWFLAVGNLLFVLFAHRALRAQGANSGVTFADTLELCRSYWRHGIPATSGMLVTWMQNQSVVPLLMFMFGPLSVGYYSVARMIVTPVNMVTTGLSKSALPQIRRAFGDGDNDALDKAITAHCRTSMNIVYYYVAVIAVAWVIGRYAGWIETGDALIPLFVATVLVMALSNYRFWVSQNFVVRLQFGILLTLGIVASILTLGVMLVGGLALKSALWVVMAPAVGEIFLIVTLRRKQKSMPINQ</sequence>
<feature type="transmembrane region" description="Helical" evidence="6">
    <location>
        <begin position="90"/>
        <end position="114"/>
    </location>
</feature>
<keyword evidence="8" id="KW-1185">Reference proteome</keyword>
<protein>
    <recommendedName>
        <fullName evidence="9">Polysaccharide biosynthesis protein C-terminal domain-containing protein</fullName>
    </recommendedName>
</protein>
<keyword evidence="4 6" id="KW-1133">Transmembrane helix</keyword>
<proteinExistence type="predicted"/>
<evidence type="ECO:0000313" key="7">
    <source>
        <dbReference type="EMBL" id="ASJ74537.1"/>
    </source>
</evidence>
<feature type="transmembrane region" description="Helical" evidence="6">
    <location>
        <begin position="314"/>
        <end position="333"/>
    </location>
</feature>
<dbReference type="RefSeq" id="WP_088919558.1">
    <property type="nucleotide sequence ID" value="NZ_CP018632.1"/>
</dbReference>
<reference evidence="7 8" key="1">
    <citation type="submission" date="2016-12" db="EMBL/GenBank/DDBJ databases">
        <authorList>
            <person name="Song W.-J."/>
            <person name="Kurnit D.M."/>
        </authorList>
    </citation>
    <scope>NUCLEOTIDE SEQUENCE [LARGE SCALE GENOMIC DNA]</scope>
    <source>
        <strain evidence="7 8">IMCC3135</strain>
    </source>
</reference>
<keyword evidence="5 6" id="KW-0472">Membrane</keyword>
<feature type="transmembrane region" description="Helical" evidence="6">
    <location>
        <begin position="20"/>
        <end position="40"/>
    </location>
</feature>
<dbReference type="GO" id="GO:0005886">
    <property type="term" value="C:plasma membrane"/>
    <property type="evidence" value="ECO:0007669"/>
    <property type="project" value="UniProtKB-SubCell"/>
</dbReference>
<dbReference type="AlphaFoldDB" id="A0A2Z2P207"/>
<evidence type="ECO:0008006" key="9">
    <source>
        <dbReference type="Google" id="ProtNLM"/>
    </source>
</evidence>
<keyword evidence="2" id="KW-1003">Cell membrane</keyword>
<dbReference type="InterPro" id="IPR050833">
    <property type="entry name" value="Poly_Biosynth_Transport"/>
</dbReference>
<accession>A0A2Z2P207</accession>
<organism evidence="7 8">
    <name type="scientific">Granulosicoccus antarcticus IMCC3135</name>
    <dbReference type="NCBI Taxonomy" id="1192854"/>
    <lineage>
        <taxon>Bacteria</taxon>
        <taxon>Pseudomonadati</taxon>
        <taxon>Pseudomonadota</taxon>
        <taxon>Gammaproteobacteria</taxon>
        <taxon>Chromatiales</taxon>
        <taxon>Granulosicoccaceae</taxon>
        <taxon>Granulosicoccus</taxon>
    </lineage>
</organism>
<evidence type="ECO:0000256" key="3">
    <source>
        <dbReference type="ARBA" id="ARBA00022692"/>
    </source>
</evidence>